<protein>
    <submittedName>
        <fullName evidence="1">Protein of unassigned function</fullName>
    </submittedName>
</protein>
<dbReference type="STRING" id="693986.MOC_1496"/>
<evidence type="ECO:0000313" key="1">
    <source>
        <dbReference type="EMBL" id="AIQ89251.1"/>
    </source>
</evidence>
<organism evidence="1 2">
    <name type="scientific">Methylobacterium oryzae CBMB20</name>
    <dbReference type="NCBI Taxonomy" id="693986"/>
    <lineage>
        <taxon>Bacteria</taxon>
        <taxon>Pseudomonadati</taxon>
        <taxon>Pseudomonadota</taxon>
        <taxon>Alphaproteobacteria</taxon>
        <taxon>Hyphomicrobiales</taxon>
        <taxon>Methylobacteriaceae</taxon>
        <taxon>Methylobacterium</taxon>
    </lineage>
</organism>
<evidence type="ECO:0000313" key="2">
    <source>
        <dbReference type="Proteomes" id="UP000029492"/>
    </source>
</evidence>
<keyword evidence="2" id="KW-1185">Reference proteome</keyword>
<dbReference type="KEGG" id="mor:MOC_1496"/>
<dbReference type="HOGENOM" id="CLU_2974284_0_0_5"/>
<proteinExistence type="predicted"/>
<sequence>MEKNTFFRIGSFRKVRSRFFEPMIMGPSRRSPPPCSGIDMTMRTYGRLTTIADIREIN</sequence>
<dbReference type="EMBL" id="CP003811">
    <property type="protein sequence ID" value="AIQ89251.1"/>
    <property type="molecule type" value="Genomic_DNA"/>
</dbReference>
<accession>A0A089NMW0</accession>
<gene>
    <name evidence="1" type="ORF">MOC_1496</name>
</gene>
<reference evidence="1 2" key="1">
    <citation type="journal article" date="2014" name="PLoS ONE">
        <title>Genome Information of Methylobacterium oryzae, a Plant-Probiotic Methylotroph in the Phyllosphere.</title>
        <authorList>
            <person name="Kwak M.J."/>
            <person name="Jeong H."/>
            <person name="Madhaiyan M."/>
            <person name="Lee Y."/>
            <person name="Sa T.M."/>
            <person name="Oh T.K."/>
            <person name="Kim J.F."/>
        </authorList>
    </citation>
    <scope>NUCLEOTIDE SEQUENCE [LARGE SCALE GENOMIC DNA]</scope>
    <source>
        <strain evidence="1 2">CBMB20</strain>
    </source>
</reference>
<name>A0A089NMW0_9HYPH</name>
<dbReference type="Proteomes" id="UP000029492">
    <property type="component" value="Chromosome"/>
</dbReference>
<dbReference type="AlphaFoldDB" id="A0A089NMW0"/>